<feature type="region of interest" description="Disordered" evidence="1">
    <location>
        <begin position="344"/>
        <end position="371"/>
    </location>
</feature>
<evidence type="ECO:0000313" key="3">
    <source>
        <dbReference type="Proteomes" id="UP001209878"/>
    </source>
</evidence>
<reference evidence="2" key="1">
    <citation type="journal article" date="2023" name="Mol. Biol. Evol.">
        <title>Third-Generation Sequencing Reveals the Adaptive Role of the Epigenome in Three Deep-Sea Polychaetes.</title>
        <authorList>
            <person name="Perez M."/>
            <person name="Aroh O."/>
            <person name="Sun Y."/>
            <person name="Lan Y."/>
            <person name="Juniper S.K."/>
            <person name="Young C.R."/>
            <person name="Angers B."/>
            <person name="Qian P.Y."/>
        </authorList>
    </citation>
    <scope>NUCLEOTIDE SEQUENCE</scope>
    <source>
        <strain evidence="2">R07B-5</strain>
    </source>
</reference>
<keyword evidence="3" id="KW-1185">Reference proteome</keyword>
<feature type="compositionally biased region" description="Basic and acidic residues" evidence="1">
    <location>
        <begin position="268"/>
        <end position="286"/>
    </location>
</feature>
<feature type="compositionally biased region" description="Basic and acidic residues" evidence="1">
    <location>
        <begin position="347"/>
        <end position="360"/>
    </location>
</feature>
<evidence type="ECO:0000256" key="1">
    <source>
        <dbReference type="SAM" id="MobiDB-lite"/>
    </source>
</evidence>
<protein>
    <submittedName>
        <fullName evidence="2">Uncharacterized protein</fullName>
    </submittedName>
</protein>
<proteinExistence type="predicted"/>
<evidence type="ECO:0000313" key="2">
    <source>
        <dbReference type="EMBL" id="KAK2161245.1"/>
    </source>
</evidence>
<organism evidence="2 3">
    <name type="scientific">Ridgeia piscesae</name>
    <name type="common">Tubeworm</name>
    <dbReference type="NCBI Taxonomy" id="27915"/>
    <lineage>
        <taxon>Eukaryota</taxon>
        <taxon>Metazoa</taxon>
        <taxon>Spiralia</taxon>
        <taxon>Lophotrochozoa</taxon>
        <taxon>Annelida</taxon>
        <taxon>Polychaeta</taxon>
        <taxon>Sedentaria</taxon>
        <taxon>Canalipalpata</taxon>
        <taxon>Sabellida</taxon>
        <taxon>Siboglinidae</taxon>
        <taxon>Ridgeia</taxon>
    </lineage>
</organism>
<dbReference type="Proteomes" id="UP001209878">
    <property type="component" value="Unassembled WGS sequence"/>
</dbReference>
<comment type="caution">
    <text evidence="2">The sequence shown here is derived from an EMBL/GenBank/DDBJ whole genome shotgun (WGS) entry which is preliminary data.</text>
</comment>
<dbReference type="AlphaFoldDB" id="A0AAD9N8Y3"/>
<accession>A0AAD9N8Y3</accession>
<feature type="region of interest" description="Disordered" evidence="1">
    <location>
        <begin position="254"/>
        <end position="286"/>
    </location>
</feature>
<dbReference type="EMBL" id="JAODUO010001590">
    <property type="protein sequence ID" value="KAK2161245.1"/>
    <property type="molecule type" value="Genomic_DNA"/>
</dbReference>
<name>A0AAD9N8Y3_RIDPI</name>
<gene>
    <name evidence="2" type="ORF">NP493_1574g00036</name>
</gene>
<sequence>MLLPSRRIGTAELHEGGRRVADFGCFSGGGEWPTLVASVEASSWPTLLAPLAAARGERPTLGEVGAGPETRATAADRCGRREPSESYSCSACFLLSQVPSERAVRHAPHASPSPSSTPEPAAHLAAAAIILASPGPFHSVRALHRKLQRRVRSSSQLMYVVEGLVRDGLASLVQVVVRPARRSKAVFYKALPPPADDDAAATAFAGRLADYGISADMYVDQLGRRDPQMDVFTHAALLREHPEPRRLAHFYRQHDRTKGESEGAPGQEADRQHELGDSVRAERESEVLPDFDHPQLFHNFEPRTESETAPDSVHVASDVLLTQSGAESYSELHHLERLCASGTAGRVETESETFRGDARQVDNNGLSVPQS</sequence>
<feature type="compositionally biased region" description="Polar residues" evidence="1">
    <location>
        <begin position="361"/>
        <end position="371"/>
    </location>
</feature>